<gene>
    <name evidence="1" type="ORF">METZ01_LOCUS220173</name>
</gene>
<evidence type="ECO:0000313" key="1">
    <source>
        <dbReference type="EMBL" id="SVB67319.1"/>
    </source>
</evidence>
<proteinExistence type="predicted"/>
<dbReference type="AlphaFoldDB" id="A0A382FXI2"/>
<reference evidence="1" key="1">
    <citation type="submission" date="2018-05" db="EMBL/GenBank/DDBJ databases">
        <authorList>
            <person name="Lanie J.A."/>
            <person name="Ng W.-L."/>
            <person name="Kazmierczak K.M."/>
            <person name="Andrzejewski T.M."/>
            <person name="Davidsen T.M."/>
            <person name="Wayne K.J."/>
            <person name="Tettelin H."/>
            <person name="Glass J.I."/>
            <person name="Rusch D."/>
            <person name="Podicherti R."/>
            <person name="Tsui H.-C.T."/>
            <person name="Winkler M.E."/>
        </authorList>
    </citation>
    <scope>NUCLEOTIDE SEQUENCE</scope>
</reference>
<name>A0A382FXI2_9ZZZZ</name>
<accession>A0A382FXI2</accession>
<sequence length="129" mass="13624">MKQYSLGFISGACLIASTFLFLGAKGYPDVIKTNEIQIVDRETGRLALHLYASSGSGGIVISRTDETENASKIVLGCESNGGSVTLYNAKDKIIGGLVPDTNDGGTLTLNNEFGENRCYLGADNKNNGL</sequence>
<protein>
    <submittedName>
        <fullName evidence="1">Uncharacterized protein</fullName>
    </submittedName>
</protein>
<feature type="non-terminal residue" evidence="1">
    <location>
        <position position="129"/>
    </location>
</feature>
<organism evidence="1">
    <name type="scientific">marine metagenome</name>
    <dbReference type="NCBI Taxonomy" id="408172"/>
    <lineage>
        <taxon>unclassified sequences</taxon>
        <taxon>metagenomes</taxon>
        <taxon>ecological metagenomes</taxon>
    </lineage>
</organism>
<dbReference type="EMBL" id="UINC01052228">
    <property type="protein sequence ID" value="SVB67319.1"/>
    <property type="molecule type" value="Genomic_DNA"/>
</dbReference>